<feature type="region of interest" description="Disordered" evidence="1">
    <location>
        <begin position="1"/>
        <end position="57"/>
    </location>
</feature>
<dbReference type="RefSeq" id="WP_329611771.1">
    <property type="nucleotide sequence ID" value="NZ_CP108482.1"/>
</dbReference>
<protein>
    <submittedName>
        <fullName evidence="2">Uncharacterized protein</fullName>
    </submittedName>
</protein>
<evidence type="ECO:0000313" key="2">
    <source>
        <dbReference type="EMBL" id="WUS61111.1"/>
    </source>
</evidence>
<reference evidence="2 3" key="1">
    <citation type="submission" date="2022-10" db="EMBL/GenBank/DDBJ databases">
        <title>The complete genomes of actinobacterial strains from the NBC collection.</title>
        <authorList>
            <person name="Joergensen T.S."/>
            <person name="Alvarez Arevalo M."/>
            <person name="Sterndorff E.B."/>
            <person name="Faurdal D."/>
            <person name="Vuksanovic O."/>
            <person name="Mourched A.-S."/>
            <person name="Charusanti P."/>
            <person name="Shaw S."/>
            <person name="Blin K."/>
            <person name="Weber T."/>
        </authorList>
    </citation>
    <scope>NUCLEOTIDE SEQUENCE [LARGE SCALE GENOMIC DNA]</scope>
    <source>
        <strain evidence="2 3">NBC_01247</strain>
    </source>
</reference>
<proteinExistence type="predicted"/>
<organism evidence="2 3">
    <name type="scientific">Kitasatospora herbaricolor</name>
    <dbReference type="NCBI Taxonomy" id="68217"/>
    <lineage>
        <taxon>Bacteria</taxon>
        <taxon>Bacillati</taxon>
        <taxon>Actinomycetota</taxon>
        <taxon>Actinomycetes</taxon>
        <taxon>Kitasatosporales</taxon>
        <taxon>Streptomycetaceae</taxon>
        <taxon>Kitasatospora</taxon>
    </lineage>
</organism>
<sequence>MSTGAEAGDERTGAGLGAIMNERRRPINLARSRAHPSAPTRSGPASTVTRPAVPGRD</sequence>
<dbReference type="Proteomes" id="UP001432014">
    <property type="component" value="Chromosome"/>
</dbReference>
<gene>
    <name evidence="2" type="ORF">OG469_39830</name>
</gene>
<dbReference type="EMBL" id="CP108482">
    <property type="protein sequence ID" value="WUS61111.1"/>
    <property type="molecule type" value="Genomic_DNA"/>
</dbReference>
<feature type="compositionally biased region" description="Polar residues" evidence="1">
    <location>
        <begin position="39"/>
        <end position="49"/>
    </location>
</feature>
<accession>A0ABZ1WJP9</accession>
<keyword evidence="3" id="KW-1185">Reference proteome</keyword>
<evidence type="ECO:0000256" key="1">
    <source>
        <dbReference type="SAM" id="MobiDB-lite"/>
    </source>
</evidence>
<evidence type="ECO:0000313" key="3">
    <source>
        <dbReference type="Proteomes" id="UP001432014"/>
    </source>
</evidence>
<name>A0ABZ1WJP9_9ACTN</name>